<comment type="caution">
    <text evidence="4">The sequence shown here is derived from an EMBL/GenBank/DDBJ whole genome shotgun (WGS) entry which is preliminary data.</text>
</comment>
<dbReference type="PANTHER" id="PTHR11709:SF262">
    <property type="entry name" value="LACCASE-14"/>
    <property type="match status" value="1"/>
</dbReference>
<protein>
    <recommendedName>
        <fullName evidence="3">Plastocyanin-like domain-containing protein</fullName>
    </recommendedName>
</protein>
<dbReference type="GO" id="GO:0005507">
    <property type="term" value="F:copper ion binding"/>
    <property type="evidence" value="ECO:0007669"/>
    <property type="project" value="InterPro"/>
</dbReference>
<evidence type="ECO:0000313" key="5">
    <source>
        <dbReference type="Proteomes" id="UP000813462"/>
    </source>
</evidence>
<dbReference type="PANTHER" id="PTHR11709">
    <property type="entry name" value="MULTI-COPPER OXIDASE"/>
    <property type="match status" value="1"/>
</dbReference>
<dbReference type="SUPFAM" id="SSF49503">
    <property type="entry name" value="Cupredoxins"/>
    <property type="match status" value="1"/>
</dbReference>
<organism evidence="4 5">
    <name type="scientific">Ziziphus jujuba var. spinosa</name>
    <dbReference type="NCBI Taxonomy" id="714518"/>
    <lineage>
        <taxon>Eukaryota</taxon>
        <taxon>Viridiplantae</taxon>
        <taxon>Streptophyta</taxon>
        <taxon>Embryophyta</taxon>
        <taxon>Tracheophyta</taxon>
        <taxon>Spermatophyta</taxon>
        <taxon>Magnoliopsida</taxon>
        <taxon>eudicotyledons</taxon>
        <taxon>Gunneridae</taxon>
        <taxon>Pentapetalae</taxon>
        <taxon>rosids</taxon>
        <taxon>fabids</taxon>
        <taxon>Rosales</taxon>
        <taxon>Rhamnaceae</taxon>
        <taxon>Paliureae</taxon>
        <taxon>Ziziphus</taxon>
    </lineage>
</organism>
<dbReference type="Pfam" id="PF07731">
    <property type="entry name" value="Cu-oxidase_2"/>
    <property type="match status" value="1"/>
</dbReference>
<dbReference type="InterPro" id="IPR045087">
    <property type="entry name" value="Cu-oxidase_fam"/>
</dbReference>
<evidence type="ECO:0000256" key="2">
    <source>
        <dbReference type="ARBA" id="ARBA00010609"/>
    </source>
</evidence>
<evidence type="ECO:0000256" key="1">
    <source>
        <dbReference type="ARBA" id="ARBA00002075"/>
    </source>
</evidence>
<dbReference type="InterPro" id="IPR011706">
    <property type="entry name" value="Cu-oxidase_C"/>
</dbReference>
<accession>A0A978UUK0</accession>
<dbReference type="GO" id="GO:0016491">
    <property type="term" value="F:oxidoreductase activity"/>
    <property type="evidence" value="ECO:0007669"/>
    <property type="project" value="InterPro"/>
</dbReference>
<dbReference type="Gene3D" id="2.60.40.420">
    <property type="entry name" value="Cupredoxins - blue copper proteins"/>
    <property type="match status" value="1"/>
</dbReference>
<dbReference type="AlphaFoldDB" id="A0A978UUK0"/>
<feature type="domain" description="Plastocyanin-like" evidence="3">
    <location>
        <begin position="31"/>
        <end position="116"/>
    </location>
</feature>
<dbReference type="Proteomes" id="UP000813462">
    <property type="component" value="Unassembled WGS sequence"/>
</dbReference>
<name>A0A978UUK0_ZIZJJ</name>
<reference evidence="4" key="1">
    <citation type="journal article" date="2021" name="Front. Plant Sci.">
        <title>Chromosome-Scale Genome Assembly for Chinese Sour Jujube and Insights Into Its Genome Evolution and Domestication Signature.</title>
        <authorList>
            <person name="Shen L.-Y."/>
            <person name="Luo H."/>
            <person name="Wang X.-L."/>
            <person name="Wang X.-M."/>
            <person name="Qiu X.-J."/>
            <person name="Liu H."/>
            <person name="Zhou S.-S."/>
            <person name="Jia K.-H."/>
            <person name="Nie S."/>
            <person name="Bao Y.-T."/>
            <person name="Zhang R.-G."/>
            <person name="Yun Q.-Z."/>
            <person name="Chai Y.-H."/>
            <person name="Lu J.-Y."/>
            <person name="Li Y."/>
            <person name="Zhao S.-W."/>
            <person name="Mao J.-F."/>
            <person name="Jia S.-G."/>
            <person name="Mao Y.-M."/>
        </authorList>
    </citation>
    <scope>NUCLEOTIDE SEQUENCE</scope>
    <source>
        <strain evidence="4">AT0</strain>
        <tissue evidence="4">Leaf</tissue>
    </source>
</reference>
<comment type="function">
    <text evidence="1">Lignin degradation and detoxification of lignin-derived products.</text>
</comment>
<sequence>MLVFGALWIYLKLTTKNPKCFQSGVSKKASNGVQLHWDNFPQNLLTPSIGKRVLVLEYNASVELILQGTNVLAASDNHPVHLHGYSFSVVGWGFGIFNPKEDPSYNLVDPPEEITVKEFQRMALMMITVI</sequence>
<comment type="similarity">
    <text evidence="2">Belongs to the multicopper oxidase family.</text>
</comment>
<gene>
    <name evidence="4" type="ORF">FEM48_Zijuj09G0183400</name>
</gene>
<proteinExistence type="inferred from homology"/>
<evidence type="ECO:0000313" key="4">
    <source>
        <dbReference type="EMBL" id="KAH7518550.1"/>
    </source>
</evidence>
<dbReference type="EMBL" id="JAEACU010000009">
    <property type="protein sequence ID" value="KAH7518550.1"/>
    <property type="molecule type" value="Genomic_DNA"/>
</dbReference>
<evidence type="ECO:0000259" key="3">
    <source>
        <dbReference type="Pfam" id="PF07731"/>
    </source>
</evidence>
<dbReference type="InterPro" id="IPR008972">
    <property type="entry name" value="Cupredoxin"/>
</dbReference>